<protein>
    <submittedName>
        <fullName evidence="1">Por secretion system C-terminal sorting domain-containing protein</fullName>
    </submittedName>
</protein>
<dbReference type="OrthoDB" id="1491619at2"/>
<name>A0A286G5Y6_9BACT</name>
<sequence>MHHPLRLAVALRPNRMLALGLLLAIVGSTMAQPTLTISPNTRVGGTGAVQLVYGGGALTNNSSLSLAAGQFTGPVTYGGTGMATVATVVFNHNTGTSTLNSLLSVTGTATLNANAALNANGQLYIRSDLSASANLINNGLLTGTVQGLITRASATSGSYNYPTTLSVNVSGSVMQYQWQSSSNNSAWTNLPGATGATYTTNVTSSLFYRCLLTTTNTAYSQPTESVSLNTPLPVTLLYFNGRMTEAGALLGWQTAMEVENAHFQIERSRDARSFESIATIPSQATGGNSHLALTYSYLDGKPLAGINYYRLVQTDRNGTQTRSSIIALSRENNPSVLFPNPLTSGGEATIEPAITYTAYQIIDGLGRVVRQTDKPGVLNGVGLGELPAGSYLLRVETTNGPAWLVRMVRP</sequence>
<organism evidence="1 2">
    <name type="scientific">Spirosoma fluviale</name>
    <dbReference type="NCBI Taxonomy" id="1597977"/>
    <lineage>
        <taxon>Bacteria</taxon>
        <taxon>Pseudomonadati</taxon>
        <taxon>Bacteroidota</taxon>
        <taxon>Cytophagia</taxon>
        <taxon>Cytophagales</taxon>
        <taxon>Cytophagaceae</taxon>
        <taxon>Spirosoma</taxon>
    </lineage>
</organism>
<dbReference type="AlphaFoldDB" id="A0A286G5Y6"/>
<dbReference type="RefSeq" id="WP_144035925.1">
    <property type="nucleotide sequence ID" value="NZ_OCNH01000002.1"/>
</dbReference>
<dbReference type="EMBL" id="OCNH01000002">
    <property type="protein sequence ID" value="SOD90394.1"/>
    <property type="molecule type" value="Genomic_DNA"/>
</dbReference>
<gene>
    <name evidence="1" type="ORF">SAMN06269250_3402</name>
</gene>
<dbReference type="NCBIfam" id="TIGR04183">
    <property type="entry name" value="Por_Secre_tail"/>
    <property type="match status" value="1"/>
</dbReference>
<dbReference type="Proteomes" id="UP000219452">
    <property type="component" value="Unassembled WGS sequence"/>
</dbReference>
<dbReference type="InterPro" id="IPR026444">
    <property type="entry name" value="Secre_tail"/>
</dbReference>
<evidence type="ECO:0000313" key="2">
    <source>
        <dbReference type="Proteomes" id="UP000219452"/>
    </source>
</evidence>
<proteinExistence type="predicted"/>
<reference evidence="2" key="1">
    <citation type="submission" date="2017-09" db="EMBL/GenBank/DDBJ databases">
        <authorList>
            <person name="Varghese N."/>
            <person name="Submissions S."/>
        </authorList>
    </citation>
    <scope>NUCLEOTIDE SEQUENCE [LARGE SCALE GENOMIC DNA]</scope>
    <source>
        <strain evidence="2">DSM 29961</strain>
    </source>
</reference>
<evidence type="ECO:0000313" key="1">
    <source>
        <dbReference type="EMBL" id="SOD90394.1"/>
    </source>
</evidence>
<keyword evidence="2" id="KW-1185">Reference proteome</keyword>
<accession>A0A286G5Y6</accession>